<evidence type="ECO:0000256" key="2">
    <source>
        <dbReference type="ARBA" id="ARBA00022692"/>
    </source>
</evidence>
<evidence type="ECO:0000313" key="8">
    <source>
        <dbReference type="Proteomes" id="UP000198847"/>
    </source>
</evidence>
<dbReference type="Pfam" id="PF06803">
    <property type="entry name" value="DUF1232"/>
    <property type="match status" value="1"/>
</dbReference>
<feature type="domain" description="DUF1232" evidence="6">
    <location>
        <begin position="47"/>
        <end position="82"/>
    </location>
</feature>
<dbReference type="EMBL" id="FODY01000020">
    <property type="protein sequence ID" value="SEP35462.1"/>
    <property type="molecule type" value="Genomic_DNA"/>
</dbReference>
<dbReference type="InterPro" id="IPR010652">
    <property type="entry name" value="DUF1232"/>
</dbReference>
<dbReference type="OrthoDB" id="9800202at2"/>
<dbReference type="RefSeq" id="WP_091749303.1">
    <property type="nucleotide sequence ID" value="NZ_FODY01000020.1"/>
</dbReference>
<protein>
    <submittedName>
        <fullName evidence="7">Uncharacterized membrane protein YkvA, DUF1232 family</fullName>
    </submittedName>
</protein>
<evidence type="ECO:0000256" key="1">
    <source>
        <dbReference type="ARBA" id="ARBA00004127"/>
    </source>
</evidence>
<feature type="transmembrane region" description="Helical" evidence="5">
    <location>
        <begin position="49"/>
        <end position="65"/>
    </location>
</feature>
<evidence type="ECO:0000256" key="5">
    <source>
        <dbReference type="SAM" id="Phobius"/>
    </source>
</evidence>
<evidence type="ECO:0000313" key="7">
    <source>
        <dbReference type="EMBL" id="SEP35462.1"/>
    </source>
</evidence>
<keyword evidence="8" id="KW-1185">Reference proteome</keyword>
<sequence>MGYEQEYSEASFWSKARQTAKKAGKKVIYSALLLYYTTRRPETPRWAKTAIYGALGYFVSVIDFIPDVTPFVGYADDLGVLAIALSVCAAYVNEEVRQKAREKLCDWFGKEALTVDGTLERFRK</sequence>
<dbReference type="PIRSF" id="PIRSF031804">
    <property type="entry name" value="UCP031804"/>
    <property type="match status" value="1"/>
</dbReference>
<organism evidence="7 8">
    <name type="scientific">Propionispora vibrioides</name>
    <dbReference type="NCBI Taxonomy" id="112903"/>
    <lineage>
        <taxon>Bacteria</taxon>
        <taxon>Bacillati</taxon>
        <taxon>Bacillota</taxon>
        <taxon>Negativicutes</taxon>
        <taxon>Selenomonadales</taxon>
        <taxon>Sporomusaceae</taxon>
        <taxon>Propionispora</taxon>
    </lineage>
</organism>
<evidence type="ECO:0000259" key="6">
    <source>
        <dbReference type="Pfam" id="PF06803"/>
    </source>
</evidence>
<keyword evidence="4 5" id="KW-0472">Membrane</keyword>
<accession>A0A1H8X6B7</accession>
<dbReference type="AlphaFoldDB" id="A0A1H8X6B7"/>
<keyword evidence="3 5" id="KW-1133">Transmembrane helix</keyword>
<name>A0A1H8X6B7_9FIRM</name>
<dbReference type="Proteomes" id="UP000198847">
    <property type="component" value="Unassembled WGS sequence"/>
</dbReference>
<comment type="subcellular location">
    <subcellularLocation>
        <location evidence="1">Endomembrane system</location>
        <topology evidence="1">Multi-pass membrane protein</topology>
    </subcellularLocation>
</comment>
<proteinExistence type="predicted"/>
<dbReference type="STRING" id="112903.SAMN04490178_12085"/>
<feature type="transmembrane region" description="Helical" evidence="5">
    <location>
        <begin position="71"/>
        <end position="92"/>
    </location>
</feature>
<reference evidence="7 8" key="1">
    <citation type="submission" date="2016-10" db="EMBL/GenBank/DDBJ databases">
        <authorList>
            <person name="de Groot N.N."/>
        </authorList>
    </citation>
    <scope>NUCLEOTIDE SEQUENCE [LARGE SCALE GENOMIC DNA]</scope>
    <source>
        <strain evidence="7 8">DSM 13305</strain>
    </source>
</reference>
<dbReference type="GO" id="GO:0012505">
    <property type="term" value="C:endomembrane system"/>
    <property type="evidence" value="ECO:0007669"/>
    <property type="project" value="UniProtKB-SubCell"/>
</dbReference>
<evidence type="ECO:0000256" key="3">
    <source>
        <dbReference type="ARBA" id="ARBA00022989"/>
    </source>
</evidence>
<evidence type="ECO:0000256" key="4">
    <source>
        <dbReference type="ARBA" id="ARBA00023136"/>
    </source>
</evidence>
<keyword evidence="2 5" id="KW-0812">Transmembrane</keyword>
<gene>
    <name evidence="7" type="ORF">SAMN04490178_12085</name>
</gene>
<dbReference type="InterPro" id="IPR016983">
    <property type="entry name" value="UCP031804"/>
</dbReference>